<evidence type="ECO:0000259" key="3">
    <source>
        <dbReference type="Pfam" id="PF00432"/>
    </source>
</evidence>
<sequence length="591" mass="61539">MGKKIKTIGLLLAALALVLSPVFAAADTGQAVTYLKAQTQDAWITMALAAAGETSISTSHLTSVSGTLATDYAKAILALAAVNQNPATFGSIDYVAKLKTFYVDNQMGSAALLNDDFWSLLALSSVGQKTSTEAAAAKNFIIANQNVDGGWGYAVGGDSDTNDTAAAIIALVEAGVSSSDAKITSAVNYLKTAQNADGGIGYQPGYASDSGSDAWVISAIYKVGQTPAAWDKSGNNPLSHIQTLQDTDGGFWWVAPGASEFNNKAMTAFAAVALAQKSYPVGYYQPAAGTYHLRIEGSTATLCDAYVNAATALEIVEKGAAACDYSYIITQESFGPYLRQIASDAAAGMTGWLYFVNYVSPPVGANDYILKAGEEVIWYYGDWGWAPSRLTADDLEVDANQTINLTAEYFNGTDWLPLPNAPIKFNGETRVADATGHLPLTIAENGIYPVYIEMAGYVRSAQLTLKVGSTVSQTIGLTAEIDQSGIVSGESIGLTVTPAQLNFGKLAPGQSNSQNVTLSNVGTVALIAGANVTGDSLFLTGLKINSAVFSAYASALAAGENKTAAVSLNVPANYLGSGVKTGELIFWAVAQ</sequence>
<evidence type="ECO:0000259" key="4">
    <source>
        <dbReference type="Pfam" id="PF14478"/>
    </source>
</evidence>
<keyword evidence="1" id="KW-0677">Repeat</keyword>
<accession>A0A1G1Y799</accession>
<dbReference type="Gene3D" id="1.50.10.20">
    <property type="match status" value="1"/>
</dbReference>
<protein>
    <recommendedName>
        <fullName evidence="7">DUF4430 domain-containing protein</fullName>
    </recommendedName>
</protein>
<evidence type="ECO:0000256" key="2">
    <source>
        <dbReference type="SAM" id="SignalP"/>
    </source>
</evidence>
<dbReference type="InterPro" id="IPR027954">
    <property type="entry name" value="Transcobalamin-like_C"/>
</dbReference>
<proteinExistence type="predicted"/>
<comment type="caution">
    <text evidence="5">The sequence shown here is derived from an EMBL/GenBank/DDBJ whole genome shotgun (WGS) entry which is preliminary data.</text>
</comment>
<dbReference type="InterPro" id="IPR008930">
    <property type="entry name" value="Terpenoid_cyclase/PrenylTrfase"/>
</dbReference>
<dbReference type="Proteomes" id="UP000178432">
    <property type="component" value="Unassembled WGS sequence"/>
</dbReference>
<reference evidence="5 6" key="1">
    <citation type="journal article" date="2016" name="Nat. Commun.">
        <title>Thousands of microbial genomes shed light on interconnected biogeochemical processes in an aquifer system.</title>
        <authorList>
            <person name="Anantharaman K."/>
            <person name="Brown C.T."/>
            <person name="Hug L.A."/>
            <person name="Sharon I."/>
            <person name="Castelle C.J."/>
            <person name="Probst A.J."/>
            <person name="Thomas B.C."/>
            <person name="Singh A."/>
            <person name="Wilkins M.J."/>
            <person name="Karaoz U."/>
            <person name="Brodie E.L."/>
            <person name="Williams K.H."/>
            <person name="Hubbard S.S."/>
            <person name="Banfield J.F."/>
        </authorList>
    </citation>
    <scope>NUCLEOTIDE SEQUENCE [LARGE SCALE GENOMIC DNA]</scope>
</reference>
<dbReference type="Gene3D" id="2.170.130.30">
    <property type="match status" value="1"/>
</dbReference>
<evidence type="ECO:0008006" key="7">
    <source>
        <dbReference type="Google" id="ProtNLM"/>
    </source>
</evidence>
<feature type="signal peptide" evidence="2">
    <location>
        <begin position="1"/>
        <end position="24"/>
    </location>
</feature>
<evidence type="ECO:0000313" key="6">
    <source>
        <dbReference type="Proteomes" id="UP000178432"/>
    </source>
</evidence>
<evidence type="ECO:0000256" key="1">
    <source>
        <dbReference type="ARBA" id="ARBA00022737"/>
    </source>
</evidence>
<name>A0A1G1Y799_9BACT</name>
<keyword evidence="2" id="KW-0732">Signal</keyword>
<dbReference type="Pfam" id="PF00432">
    <property type="entry name" value="Prenyltrans"/>
    <property type="match status" value="1"/>
</dbReference>
<feature type="domain" description="Prenyltransferase alpha-alpha toroid" evidence="3">
    <location>
        <begin position="111"/>
        <end position="212"/>
    </location>
</feature>
<feature type="domain" description="Transcobalamin-like C-terminal" evidence="4">
    <location>
        <begin position="337"/>
        <end position="381"/>
    </location>
</feature>
<dbReference type="Pfam" id="PF14478">
    <property type="entry name" value="DUF4430"/>
    <property type="match status" value="1"/>
</dbReference>
<dbReference type="SUPFAM" id="SSF48239">
    <property type="entry name" value="Terpenoid cyclases/Protein prenyltransferases"/>
    <property type="match status" value="1"/>
</dbReference>
<dbReference type="EMBL" id="MHIF01000035">
    <property type="protein sequence ID" value="OGY47447.1"/>
    <property type="molecule type" value="Genomic_DNA"/>
</dbReference>
<dbReference type="CDD" id="cd00688">
    <property type="entry name" value="ISOPREN_C2_like"/>
    <property type="match status" value="1"/>
</dbReference>
<dbReference type="GO" id="GO:0003824">
    <property type="term" value="F:catalytic activity"/>
    <property type="evidence" value="ECO:0007669"/>
    <property type="project" value="InterPro"/>
</dbReference>
<gene>
    <name evidence="5" type="ORF">A2663_00500</name>
</gene>
<feature type="chain" id="PRO_5009581493" description="DUF4430 domain-containing protein" evidence="2">
    <location>
        <begin position="25"/>
        <end position="591"/>
    </location>
</feature>
<evidence type="ECO:0000313" key="5">
    <source>
        <dbReference type="EMBL" id="OGY47447.1"/>
    </source>
</evidence>
<dbReference type="InterPro" id="IPR001330">
    <property type="entry name" value="Prenyltrans"/>
</dbReference>
<dbReference type="AlphaFoldDB" id="A0A1G1Y799"/>
<organism evidence="5 6">
    <name type="scientific">Candidatus Buchananbacteria bacterium RIFCSPHIGHO2_01_FULL_46_12</name>
    <dbReference type="NCBI Taxonomy" id="1797536"/>
    <lineage>
        <taxon>Bacteria</taxon>
        <taxon>Candidatus Buchananiibacteriota</taxon>
    </lineage>
</organism>